<sequence>MAEDLQLIEGTRAEKYANLLPQIEGLLHGETDKYANLANISAALYQTFGFFWIGFYLVKQEQLVLGPFQGPVACTRIPFSKGVCGFTYREGKTVIVPNVDEFPGHIACASASKSEIVVPAKNKKGEVILVLDVDSDQLDDFSETDKVGLEKIISLVEKNWENWN</sequence>
<evidence type="ECO:0000256" key="1">
    <source>
        <dbReference type="ARBA" id="ARBA00038454"/>
    </source>
</evidence>
<feature type="domain" description="GAF" evidence="2">
    <location>
        <begin position="46"/>
        <end position="152"/>
    </location>
</feature>
<dbReference type="GO" id="GO:0033745">
    <property type="term" value="F:L-methionine-(R)-S-oxide reductase activity"/>
    <property type="evidence" value="ECO:0007669"/>
    <property type="project" value="TreeGrafter"/>
</dbReference>
<evidence type="ECO:0000313" key="4">
    <source>
        <dbReference type="Proteomes" id="UP000282832"/>
    </source>
</evidence>
<dbReference type="SUPFAM" id="SSF55781">
    <property type="entry name" value="GAF domain-like"/>
    <property type="match status" value="1"/>
</dbReference>
<dbReference type="Gene3D" id="3.30.450.40">
    <property type="match status" value="1"/>
</dbReference>
<accession>A0A437PU06</accession>
<comment type="similarity">
    <text evidence="1">Belongs to the free Met sulfoxide reductase family.</text>
</comment>
<evidence type="ECO:0000313" key="3">
    <source>
        <dbReference type="EMBL" id="RVU25718.1"/>
    </source>
</evidence>
<protein>
    <submittedName>
        <fullName evidence="3">GAF domain-containing protein</fullName>
    </submittedName>
</protein>
<keyword evidence="4" id="KW-1185">Reference proteome</keyword>
<dbReference type="RefSeq" id="WP_127802872.1">
    <property type="nucleotide sequence ID" value="NZ_SACY01000002.1"/>
</dbReference>
<dbReference type="InterPro" id="IPR051330">
    <property type="entry name" value="Phosphatase_reg/MetRdx"/>
</dbReference>
<dbReference type="InterPro" id="IPR003018">
    <property type="entry name" value="GAF"/>
</dbReference>
<name>A0A437PU06_9BACT</name>
<dbReference type="Proteomes" id="UP000282832">
    <property type="component" value="Unassembled WGS sequence"/>
</dbReference>
<evidence type="ECO:0000259" key="2">
    <source>
        <dbReference type="Pfam" id="PF13185"/>
    </source>
</evidence>
<dbReference type="GO" id="GO:0005829">
    <property type="term" value="C:cytosol"/>
    <property type="evidence" value="ECO:0007669"/>
    <property type="project" value="TreeGrafter"/>
</dbReference>
<dbReference type="PANTHER" id="PTHR21021:SF15">
    <property type="entry name" value="FREE METHIONINE-R-SULFOXIDE REDUCTASE"/>
    <property type="match status" value="1"/>
</dbReference>
<gene>
    <name evidence="3" type="ORF">EOJ36_04695</name>
</gene>
<dbReference type="EMBL" id="SACY01000002">
    <property type="protein sequence ID" value="RVU25718.1"/>
    <property type="molecule type" value="Genomic_DNA"/>
</dbReference>
<dbReference type="PANTHER" id="PTHR21021">
    <property type="entry name" value="GAF/PUTATIVE CYTOSKELETAL PROTEIN"/>
    <property type="match status" value="1"/>
</dbReference>
<proteinExistence type="inferred from homology"/>
<organism evidence="3 4">
    <name type="scientific">Sandaracinomonas limnophila</name>
    <dbReference type="NCBI Taxonomy" id="1862386"/>
    <lineage>
        <taxon>Bacteria</taxon>
        <taxon>Pseudomonadati</taxon>
        <taxon>Bacteroidota</taxon>
        <taxon>Cytophagia</taxon>
        <taxon>Cytophagales</taxon>
        <taxon>Flectobacillaceae</taxon>
        <taxon>Sandaracinomonas</taxon>
    </lineage>
</organism>
<dbReference type="InterPro" id="IPR029016">
    <property type="entry name" value="GAF-like_dom_sf"/>
</dbReference>
<reference evidence="3 4" key="1">
    <citation type="submission" date="2019-01" db="EMBL/GenBank/DDBJ databases">
        <authorList>
            <person name="Chen W.-M."/>
        </authorList>
    </citation>
    <scope>NUCLEOTIDE SEQUENCE [LARGE SCALE GENOMIC DNA]</scope>
    <source>
        <strain evidence="3 4">FSY-15</strain>
    </source>
</reference>
<comment type="caution">
    <text evidence="3">The sequence shown here is derived from an EMBL/GenBank/DDBJ whole genome shotgun (WGS) entry which is preliminary data.</text>
</comment>
<dbReference type="FunFam" id="3.30.450.40:FF:000008">
    <property type="entry name" value="GAF domain-containing proteins"/>
    <property type="match status" value="1"/>
</dbReference>
<dbReference type="OrthoDB" id="9796252at2"/>
<dbReference type="AlphaFoldDB" id="A0A437PU06"/>
<dbReference type="Pfam" id="PF13185">
    <property type="entry name" value="GAF_2"/>
    <property type="match status" value="1"/>
</dbReference>